<comment type="caution">
    <text evidence="1">The sequence shown here is derived from an EMBL/GenBank/DDBJ whole genome shotgun (WGS) entry which is preliminary data.</text>
</comment>
<gene>
    <name evidence="1" type="ORF">CCAL12919_01065</name>
</gene>
<name>A0ABD4JG22_9BACT</name>
<dbReference type="SUPFAM" id="SSF53067">
    <property type="entry name" value="Actin-like ATPase domain"/>
    <property type="match status" value="1"/>
</dbReference>
<protein>
    <submittedName>
        <fullName evidence="1">Glycoprotease</fullName>
    </submittedName>
</protein>
<evidence type="ECO:0000313" key="2">
    <source>
        <dbReference type="Proteomes" id="UP001318760"/>
    </source>
</evidence>
<dbReference type="RefSeq" id="WP_336613580.1">
    <property type="nucleotide sequence ID" value="NZ_JADBHS010000002.1"/>
</dbReference>
<dbReference type="Proteomes" id="UP001318760">
    <property type="component" value="Unassembled WGS sequence"/>
</dbReference>
<accession>A0ABD4JG22</accession>
<dbReference type="Gene3D" id="3.30.420.40">
    <property type="match status" value="1"/>
</dbReference>
<dbReference type="InterPro" id="IPR043129">
    <property type="entry name" value="ATPase_NBD"/>
</dbReference>
<reference evidence="1 2" key="1">
    <citation type="submission" date="2020-10" db="EMBL/GenBank/DDBJ databases">
        <title>Campylobacter californiensis sp. nov. isolated from cattle and feral swine in California.</title>
        <authorList>
            <person name="Miller W.G."/>
        </authorList>
    </citation>
    <scope>NUCLEOTIDE SEQUENCE [LARGE SCALE GENOMIC DNA]</scope>
    <source>
        <strain evidence="1 2">RM12919</strain>
    </source>
</reference>
<organism evidence="1 2">
    <name type="scientific">Campylobacter californiensis</name>
    <dbReference type="NCBI Taxonomy" id="1032243"/>
    <lineage>
        <taxon>Bacteria</taxon>
        <taxon>Pseudomonadati</taxon>
        <taxon>Campylobacterota</taxon>
        <taxon>Epsilonproteobacteria</taxon>
        <taxon>Campylobacterales</taxon>
        <taxon>Campylobacteraceae</taxon>
        <taxon>Campylobacter</taxon>
    </lineage>
</organism>
<proteinExistence type="predicted"/>
<dbReference type="AlphaFoldDB" id="A0ABD4JG22"/>
<dbReference type="EMBL" id="JADBHS010000002">
    <property type="protein sequence ID" value="MBE2985726.1"/>
    <property type="molecule type" value="Genomic_DNA"/>
</dbReference>
<sequence length="133" mass="15255">MVGLYENGVKFKEISTQDHVSEALIEILEELDKDYNIQKIIYANTPGSFMGLKVAYVILKTFCEVRGCEFYAVSGFDLNENNPIRANKKLSFVKYDNKIVLEEKEPVKFKLPQILDKLKLNSDTLPDYIIQAV</sequence>
<evidence type="ECO:0000313" key="1">
    <source>
        <dbReference type="EMBL" id="MBE2985726.1"/>
    </source>
</evidence>